<feature type="transmembrane region" description="Helical" evidence="9">
    <location>
        <begin position="61"/>
        <end position="85"/>
    </location>
</feature>
<dbReference type="GO" id="GO:0140359">
    <property type="term" value="F:ABC-type transporter activity"/>
    <property type="evidence" value="ECO:0007669"/>
    <property type="project" value="InterPro"/>
</dbReference>
<evidence type="ECO:0000256" key="4">
    <source>
        <dbReference type="ARBA" id="ARBA00022692"/>
    </source>
</evidence>
<dbReference type="InterPro" id="IPR027417">
    <property type="entry name" value="P-loop_NTPase"/>
</dbReference>
<evidence type="ECO:0000259" key="11">
    <source>
        <dbReference type="PROSITE" id="PS50929"/>
    </source>
</evidence>
<evidence type="ECO:0000256" key="9">
    <source>
        <dbReference type="SAM" id="Phobius"/>
    </source>
</evidence>
<protein>
    <recommendedName>
        <fullName evidence="14">ABC transporter ATP-binding protein</fullName>
    </recommendedName>
</protein>
<reference evidence="13" key="1">
    <citation type="submission" date="2017-10" db="EMBL/GenBank/DDBJ databases">
        <authorList>
            <person name="Gaisin V.A."/>
            <person name="Rysina M.S."/>
            <person name="Grouzdev D.S."/>
        </authorList>
    </citation>
    <scope>NUCLEOTIDE SEQUENCE [LARGE SCALE GENOMIC DNA]</scope>
    <source>
        <strain evidence="13">V1</strain>
    </source>
</reference>
<dbReference type="SUPFAM" id="SSF52540">
    <property type="entry name" value="P-loop containing nucleoside triphosphate hydrolases"/>
    <property type="match status" value="1"/>
</dbReference>
<keyword evidence="2" id="KW-0813">Transport</keyword>
<dbReference type="RefSeq" id="WP_110024311.1">
    <property type="nucleotide sequence ID" value="NZ_PDNZ01000011.1"/>
</dbReference>
<evidence type="ECO:0000313" key="12">
    <source>
        <dbReference type="EMBL" id="PWW81053.1"/>
    </source>
</evidence>
<keyword evidence="4 9" id="KW-0812">Transmembrane</keyword>
<dbReference type="Pfam" id="PF00664">
    <property type="entry name" value="ABC_membrane"/>
    <property type="match status" value="1"/>
</dbReference>
<evidence type="ECO:0000259" key="10">
    <source>
        <dbReference type="PROSITE" id="PS50893"/>
    </source>
</evidence>
<dbReference type="GO" id="GO:0005886">
    <property type="term" value="C:plasma membrane"/>
    <property type="evidence" value="ECO:0007669"/>
    <property type="project" value="UniProtKB-SubCell"/>
</dbReference>
<dbReference type="AlphaFoldDB" id="A0A317T305"/>
<keyword evidence="3" id="KW-1003">Cell membrane</keyword>
<proteinExistence type="predicted"/>
<dbReference type="InterPro" id="IPR003439">
    <property type="entry name" value="ABC_transporter-like_ATP-bd"/>
</dbReference>
<comment type="caution">
    <text evidence="12">The sequence shown here is derived from an EMBL/GenBank/DDBJ whole genome shotgun (WGS) entry which is preliminary data.</text>
</comment>
<dbReference type="SMART" id="SM00382">
    <property type="entry name" value="AAA"/>
    <property type="match status" value="1"/>
</dbReference>
<dbReference type="GO" id="GO:0034040">
    <property type="term" value="F:ATPase-coupled lipid transmembrane transporter activity"/>
    <property type="evidence" value="ECO:0007669"/>
    <property type="project" value="TreeGrafter"/>
</dbReference>
<dbReference type="Gene3D" id="1.20.1560.10">
    <property type="entry name" value="ABC transporter type 1, transmembrane domain"/>
    <property type="match status" value="1"/>
</dbReference>
<accession>A0A317T305</accession>
<sequence>MKVIFQLAESKRTQIIVSVVLAALSSILLIVPYALIYYIVQYYLQEGEGAVAEPVAGIVEWALFAILLHYVLRVSAFVFSHIAAFDLLYHIRSRLAGHLGKLPMGYWNRKNSGAVRKVIQEDVEAIENFIAHHVPDFVSGLVLPAVTLVFLYVVDWRLALAATVPLPLGLGLVYVSMGGFGLVGKRSEIMERYHTALEEMHSRTVEYVQGMPVIKVFNLTVDSFNRLRDSVALYGMLVTRWSKIMTPFWAGFTSIVLGGGVFILPVAVFLLQQGEVDIPTIILFLLLGTGCLVGLVSFVTMASKVMMIAEGAKRIQDMLQEEPLAEPDTSARPSGYDIEVDDVSFRYSSGAAPVLRDIDFDVPEGKFVALVGPSGAGKTTLVHLLARMWDVSDGEIRIGGKSLAELGSRGVNDAVGMVFQDVQMLTATVRENICMGRQDVSQEALEKVARAAACHDFIEALPRGYDTVIGEGGEVHLSGGEKQRIALARVILKNPPIVLLDEATSYADAENESRMQQAFSSLMQGRTVIVIAHRLSTIMYADEIIVMDKGRIVQRGTHDQLVCDEHEVYFRMWNARRKAHDWRFQETEKEMRGV</sequence>
<feature type="transmembrane region" description="Helical" evidence="9">
    <location>
        <begin position="248"/>
        <end position="272"/>
    </location>
</feature>
<dbReference type="InterPro" id="IPR036640">
    <property type="entry name" value="ABC1_TM_sf"/>
</dbReference>
<feature type="domain" description="ABC transporter" evidence="10">
    <location>
        <begin position="338"/>
        <end position="574"/>
    </location>
</feature>
<evidence type="ECO:0008006" key="14">
    <source>
        <dbReference type="Google" id="ProtNLM"/>
    </source>
</evidence>
<evidence type="ECO:0000256" key="6">
    <source>
        <dbReference type="ARBA" id="ARBA00022840"/>
    </source>
</evidence>
<evidence type="ECO:0000256" key="3">
    <source>
        <dbReference type="ARBA" id="ARBA00022475"/>
    </source>
</evidence>
<keyword evidence="8 9" id="KW-0472">Membrane</keyword>
<dbReference type="FunFam" id="3.40.50.300:FF:000221">
    <property type="entry name" value="Multidrug ABC transporter ATP-binding protein"/>
    <property type="match status" value="1"/>
</dbReference>
<dbReference type="EMBL" id="PDNZ01000011">
    <property type="protein sequence ID" value="PWW81053.1"/>
    <property type="molecule type" value="Genomic_DNA"/>
</dbReference>
<gene>
    <name evidence="12" type="ORF">CR164_12370</name>
</gene>
<dbReference type="InterPro" id="IPR017871">
    <property type="entry name" value="ABC_transporter-like_CS"/>
</dbReference>
<comment type="subcellular location">
    <subcellularLocation>
        <location evidence="1">Cell membrane</location>
        <topology evidence="1">Multi-pass membrane protein</topology>
    </subcellularLocation>
</comment>
<feature type="transmembrane region" description="Helical" evidence="9">
    <location>
        <begin position="160"/>
        <end position="183"/>
    </location>
</feature>
<dbReference type="PANTHER" id="PTHR24221">
    <property type="entry name" value="ATP-BINDING CASSETTE SUB-FAMILY B"/>
    <property type="match status" value="1"/>
</dbReference>
<dbReference type="Pfam" id="PF00005">
    <property type="entry name" value="ABC_tran"/>
    <property type="match status" value="1"/>
</dbReference>
<dbReference type="GO" id="GO:0016887">
    <property type="term" value="F:ATP hydrolysis activity"/>
    <property type="evidence" value="ECO:0007669"/>
    <property type="project" value="InterPro"/>
</dbReference>
<keyword evidence="6" id="KW-0067">ATP-binding</keyword>
<evidence type="ECO:0000256" key="7">
    <source>
        <dbReference type="ARBA" id="ARBA00022989"/>
    </source>
</evidence>
<evidence type="ECO:0000256" key="1">
    <source>
        <dbReference type="ARBA" id="ARBA00004651"/>
    </source>
</evidence>
<dbReference type="PROSITE" id="PS50893">
    <property type="entry name" value="ABC_TRANSPORTER_2"/>
    <property type="match status" value="1"/>
</dbReference>
<keyword evidence="13" id="KW-1185">Reference proteome</keyword>
<dbReference type="OrthoDB" id="593815at2"/>
<dbReference type="InterPro" id="IPR003593">
    <property type="entry name" value="AAA+_ATPase"/>
</dbReference>
<name>A0A317T305_9CHLB</name>
<dbReference type="PROSITE" id="PS00211">
    <property type="entry name" value="ABC_TRANSPORTER_1"/>
    <property type="match status" value="1"/>
</dbReference>
<dbReference type="PROSITE" id="PS50929">
    <property type="entry name" value="ABC_TM1F"/>
    <property type="match status" value="1"/>
</dbReference>
<dbReference type="InterPro" id="IPR039421">
    <property type="entry name" value="Type_1_exporter"/>
</dbReference>
<evidence type="ECO:0000256" key="5">
    <source>
        <dbReference type="ARBA" id="ARBA00022741"/>
    </source>
</evidence>
<evidence type="ECO:0000313" key="13">
    <source>
        <dbReference type="Proteomes" id="UP000246278"/>
    </source>
</evidence>
<keyword evidence="5" id="KW-0547">Nucleotide-binding</keyword>
<dbReference type="InterPro" id="IPR011527">
    <property type="entry name" value="ABC1_TM_dom"/>
</dbReference>
<feature type="transmembrane region" description="Helical" evidence="9">
    <location>
        <begin position="137"/>
        <end position="154"/>
    </location>
</feature>
<dbReference type="GO" id="GO:0005524">
    <property type="term" value="F:ATP binding"/>
    <property type="evidence" value="ECO:0007669"/>
    <property type="project" value="UniProtKB-KW"/>
</dbReference>
<evidence type="ECO:0000256" key="8">
    <source>
        <dbReference type="ARBA" id="ARBA00023136"/>
    </source>
</evidence>
<evidence type="ECO:0000256" key="2">
    <source>
        <dbReference type="ARBA" id="ARBA00022448"/>
    </source>
</evidence>
<dbReference type="Proteomes" id="UP000246278">
    <property type="component" value="Unassembled WGS sequence"/>
</dbReference>
<keyword evidence="7 9" id="KW-1133">Transmembrane helix</keyword>
<feature type="domain" description="ABC transmembrane type-1" evidence="11">
    <location>
        <begin position="16"/>
        <end position="307"/>
    </location>
</feature>
<feature type="transmembrane region" description="Helical" evidence="9">
    <location>
        <begin position="15"/>
        <end position="41"/>
    </location>
</feature>
<dbReference type="Gene3D" id="3.40.50.300">
    <property type="entry name" value="P-loop containing nucleotide triphosphate hydrolases"/>
    <property type="match status" value="1"/>
</dbReference>
<feature type="transmembrane region" description="Helical" evidence="9">
    <location>
        <begin position="278"/>
        <end position="299"/>
    </location>
</feature>
<dbReference type="PANTHER" id="PTHR24221:SF397">
    <property type="entry name" value="ABC TRANSPORTER, ATP-BINDING TRANSMEMBRANE PROTEIN"/>
    <property type="match status" value="1"/>
</dbReference>
<organism evidence="12 13">
    <name type="scientific">Prosthecochloris marina</name>
    <dbReference type="NCBI Taxonomy" id="2017681"/>
    <lineage>
        <taxon>Bacteria</taxon>
        <taxon>Pseudomonadati</taxon>
        <taxon>Chlorobiota</taxon>
        <taxon>Chlorobiia</taxon>
        <taxon>Chlorobiales</taxon>
        <taxon>Chlorobiaceae</taxon>
        <taxon>Prosthecochloris</taxon>
    </lineage>
</organism>
<dbReference type="SUPFAM" id="SSF90123">
    <property type="entry name" value="ABC transporter transmembrane region"/>
    <property type="match status" value="1"/>
</dbReference>